<dbReference type="PANTHER" id="PTHR23253:SF78">
    <property type="entry name" value="EUKARYOTIC TRANSLATION INITIATION FACTOR 4G1, ISOFORM B-RELATED"/>
    <property type="match status" value="1"/>
</dbReference>
<dbReference type="SUPFAM" id="SSF48371">
    <property type="entry name" value="ARM repeat"/>
    <property type="match status" value="1"/>
</dbReference>
<dbReference type="Proteomes" id="UP000887577">
    <property type="component" value="Unplaced"/>
</dbReference>
<dbReference type="SMART" id="SM00543">
    <property type="entry name" value="MIF4G"/>
    <property type="match status" value="1"/>
</dbReference>
<accession>A0A914YR63</accession>
<dbReference type="WBParaSite" id="PSU_v2.g1987.t1">
    <property type="protein sequence ID" value="PSU_v2.g1987.t1"/>
    <property type="gene ID" value="PSU_v2.g1987"/>
</dbReference>
<feature type="compositionally biased region" description="Basic and acidic residues" evidence="1">
    <location>
        <begin position="11"/>
        <end position="26"/>
    </location>
</feature>
<evidence type="ECO:0000259" key="2">
    <source>
        <dbReference type="SMART" id="SM00543"/>
    </source>
</evidence>
<reference evidence="4" key="1">
    <citation type="submission" date="2022-11" db="UniProtKB">
        <authorList>
            <consortium name="WormBaseParasite"/>
        </authorList>
    </citation>
    <scope>IDENTIFICATION</scope>
</reference>
<feature type="region of interest" description="Disordered" evidence="1">
    <location>
        <begin position="1"/>
        <end position="26"/>
    </location>
</feature>
<dbReference type="GO" id="GO:0003729">
    <property type="term" value="F:mRNA binding"/>
    <property type="evidence" value="ECO:0007669"/>
    <property type="project" value="TreeGrafter"/>
</dbReference>
<dbReference type="Gene3D" id="1.25.40.180">
    <property type="match status" value="1"/>
</dbReference>
<feature type="region of interest" description="Disordered" evidence="1">
    <location>
        <begin position="145"/>
        <end position="183"/>
    </location>
</feature>
<dbReference type="GO" id="GO:0016281">
    <property type="term" value="C:eukaryotic translation initiation factor 4F complex"/>
    <property type="evidence" value="ECO:0007669"/>
    <property type="project" value="TreeGrafter"/>
</dbReference>
<organism evidence="3 4">
    <name type="scientific">Panagrolaimus superbus</name>
    <dbReference type="NCBI Taxonomy" id="310955"/>
    <lineage>
        <taxon>Eukaryota</taxon>
        <taxon>Metazoa</taxon>
        <taxon>Ecdysozoa</taxon>
        <taxon>Nematoda</taxon>
        <taxon>Chromadorea</taxon>
        <taxon>Rhabditida</taxon>
        <taxon>Tylenchina</taxon>
        <taxon>Panagrolaimomorpha</taxon>
        <taxon>Panagrolaimoidea</taxon>
        <taxon>Panagrolaimidae</taxon>
        <taxon>Panagrolaimus</taxon>
    </lineage>
</organism>
<dbReference type="InterPro" id="IPR016024">
    <property type="entry name" value="ARM-type_fold"/>
</dbReference>
<sequence>MNNTGGILAETNRESKNELKNENVDAKAHDLRSMDGISASTSTYDQTTLLEEYKSKLDKALKNPKNAENLSNKIYNREMIQLVREINKIFHIVSCPMSEEELRQVGIDRGTMPMVKLYHTPAYTKHNNIPKRGTTRAVCVQSNKENINPIKEKSTEPKAQHSGLKERDATSASTPYGAPSNDQTTLLEEYESKLNKALNNPKNAENLSNKIYNREMIQLVRDIIKNFHTVACPLSEEELRQIGIDRTTMPPSVSVNYKKYFVYLAKYSPTELAEYYKNKLDKMLSDPFIAEGISQKFYSRELIQALREVNQIVHFVPCPVAEEKLIELGISLTLVKIKDSKTKNKASGRKNGEKLKEKWNKKSVDLHRCCKPWKPFFFGISKGTSNTVEKKEQITRNIRRILNKICPSNYVELSKEILEKQIWNDLEILPAIIDLIFSKAIEEQIYVEIYANLCLDLFNAEENVAKDQCNFLNAFARKCQIALNEIVGDYEKSFLEFIKKIQKEKNEKKIAKMKENLEEMKVVKKWRSFGFLRFISHLCKVPLLHFQTIQNCINRLITKSQESEALFALMIEFTVFFIGIVGPSIAEKNDKNQISKINHYVAYLEKGKPLLPNRIKFLIMDLADLRENKWKKAFNGPKRMMDFIFEEKQNENDRLAYQEAKGLQGDRHAGKIPNVKL</sequence>
<dbReference type="PANTHER" id="PTHR23253">
    <property type="entry name" value="EUKARYOTIC TRANSLATION INITIATION FACTOR 4 GAMMA"/>
    <property type="match status" value="1"/>
</dbReference>
<feature type="domain" description="MIF4G" evidence="2">
    <location>
        <begin position="395"/>
        <end position="629"/>
    </location>
</feature>
<evidence type="ECO:0000313" key="4">
    <source>
        <dbReference type="WBParaSite" id="PSU_v2.g1987.t1"/>
    </source>
</evidence>
<feature type="compositionally biased region" description="Basic and acidic residues" evidence="1">
    <location>
        <begin position="150"/>
        <end position="169"/>
    </location>
</feature>
<protein>
    <submittedName>
        <fullName evidence="4">MIF4G domain-containing protein</fullName>
    </submittedName>
</protein>
<feature type="compositionally biased region" description="Polar residues" evidence="1">
    <location>
        <begin position="170"/>
        <end position="183"/>
    </location>
</feature>
<dbReference type="InterPro" id="IPR003890">
    <property type="entry name" value="MIF4G-like_typ-3"/>
</dbReference>
<evidence type="ECO:0000313" key="3">
    <source>
        <dbReference type="Proteomes" id="UP000887577"/>
    </source>
</evidence>
<dbReference type="Pfam" id="PF02854">
    <property type="entry name" value="MIF4G"/>
    <property type="match status" value="1"/>
</dbReference>
<evidence type="ECO:0000256" key="1">
    <source>
        <dbReference type="SAM" id="MobiDB-lite"/>
    </source>
</evidence>
<keyword evidence="3" id="KW-1185">Reference proteome</keyword>
<dbReference type="AlphaFoldDB" id="A0A914YR63"/>
<dbReference type="GO" id="GO:0003743">
    <property type="term" value="F:translation initiation factor activity"/>
    <property type="evidence" value="ECO:0007669"/>
    <property type="project" value="TreeGrafter"/>
</dbReference>
<name>A0A914YR63_9BILA</name>
<proteinExistence type="predicted"/>